<dbReference type="EMBL" id="CAJVPU010022560">
    <property type="protein sequence ID" value="CAG8686160.1"/>
    <property type="molecule type" value="Genomic_DNA"/>
</dbReference>
<gene>
    <name evidence="1" type="ORF">DHETER_LOCUS10921</name>
</gene>
<name>A0ACA9P5D9_9GLOM</name>
<organism evidence="1 2">
    <name type="scientific">Dentiscutata heterogama</name>
    <dbReference type="NCBI Taxonomy" id="1316150"/>
    <lineage>
        <taxon>Eukaryota</taxon>
        <taxon>Fungi</taxon>
        <taxon>Fungi incertae sedis</taxon>
        <taxon>Mucoromycota</taxon>
        <taxon>Glomeromycotina</taxon>
        <taxon>Glomeromycetes</taxon>
        <taxon>Diversisporales</taxon>
        <taxon>Gigasporaceae</taxon>
        <taxon>Dentiscutata</taxon>
    </lineage>
</organism>
<proteinExistence type="predicted"/>
<reference evidence="1" key="1">
    <citation type="submission" date="2021-06" db="EMBL/GenBank/DDBJ databases">
        <authorList>
            <person name="Kallberg Y."/>
            <person name="Tangrot J."/>
            <person name="Rosling A."/>
        </authorList>
    </citation>
    <scope>NUCLEOTIDE SEQUENCE</scope>
    <source>
        <strain evidence="1">IL203A</strain>
    </source>
</reference>
<keyword evidence="2" id="KW-1185">Reference proteome</keyword>
<dbReference type="Proteomes" id="UP000789702">
    <property type="component" value="Unassembled WGS sequence"/>
</dbReference>
<evidence type="ECO:0000313" key="2">
    <source>
        <dbReference type="Proteomes" id="UP000789702"/>
    </source>
</evidence>
<comment type="caution">
    <text evidence="1">The sequence shown here is derived from an EMBL/GenBank/DDBJ whole genome shotgun (WGS) entry which is preliminary data.</text>
</comment>
<sequence length="124" mass="14401">MGRIRKDEIPSVTLSEDDYKKYCQKLPDSLKRGLESKMVKKVEGKLIAESSSHQDQQTPNQNLIILDNESLIKEYQSSNYSESTNYTQTLVHQTPEEYISNSNQIINQTLKENYLDQTPNQHQH</sequence>
<accession>A0ACA9P5D9</accession>
<evidence type="ECO:0000313" key="1">
    <source>
        <dbReference type="EMBL" id="CAG8686160.1"/>
    </source>
</evidence>
<protein>
    <submittedName>
        <fullName evidence="1">5548_t:CDS:1</fullName>
    </submittedName>
</protein>